<dbReference type="NCBIfam" id="TIGR01875">
    <property type="entry name" value="cas_MJ0381"/>
    <property type="match status" value="1"/>
</dbReference>
<sequence length="358" mass="39088">MILSLSLSVRVAVNAEALNMAEAVGNYTRHRKAPVVLKTENGYTVVYVPAVSGESLAHSYQLLLAQIAKERGLPVTRMDELGYFLKFSDDTVVTTFYGGELTRVTGSASVDQWLKSANAAAIEKAFVKASVVADVAGFLYTPKTVKRNSAIRFSYMLPTLDAIEGGGVAVVPQLHTRYSPPELAGAQKLFYIESGTAVYTFSAELVASDISRLYYGELDQDLKKQAPERAKAAVDALIAMVDGMVFGAKRSRYTPVWEVKSLVASLSKGPVEFVTSPGITRDYIKKTYERAVSLTKILNEKGSKETINIFAYNGEGLEEPTVAGQLKDVTFEKASTHTEALEKAREKLAKLLELLFMV</sequence>
<dbReference type="EMBL" id="CP003531">
    <property type="protein sequence ID" value="AFK51441.1"/>
    <property type="molecule type" value="Genomic_DNA"/>
</dbReference>
<accession>I3TFA3</accession>
<dbReference type="STRING" id="1184251.TCELL_1018"/>
<dbReference type="InParanoid" id="I3TFA3"/>
<dbReference type="AlphaFoldDB" id="I3TFA3"/>
<dbReference type="GO" id="GO:0051607">
    <property type="term" value="P:defense response to virus"/>
    <property type="evidence" value="ECO:0007669"/>
    <property type="project" value="UniProtKB-KW"/>
</dbReference>
<dbReference type="Pfam" id="PF01905">
    <property type="entry name" value="DevR"/>
    <property type="match status" value="1"/>
</dbReference>
<keyword evidence="4" id="KW-1185">Reference proteome</keyword>
<dbReference type="KEGG" id="thg:TCELL_1018"/>
<dbReference type="PANTHER" id="PTHR37459">
    <property type="match status" value="1"/>
</dbReference>
<organism evidence="3 4">
    <name type="scientific">Thermogladius calderae (strain DSM 22663 / VKM B-2946 / 1633)</name>
    <dbReference type="NCBI Taxonomy" id="1184251"/>
    <lineage>
        <taxon>Archaea</taxon>
        <taxon>Thermoproteota</taxon>
        <taxon>Thermoprotei</taxon>
        <taxon>Desulfurococcales</taxon>
        <taxon>Desulfurococcaceae</taxon>
        <taxon>Thermogladius</taxon>
    </lineage>
</organism>
<dbReference type="InterPro" id="IPR002764">
    <property type="entry name" value="Cas7/Cst2/DevR_sub_I-a/Apern"/>
</dbReference>
<dbReference type="InterPro" id="IPR052681">
    <property type="entry name" value="CRISPR-Cas7/Cst2/DevR"/>
</dbReference>
<evidence type="ECO:0000313" key="4">
    <source>
        <dbReference type="Proteomes" id="UP000005270"/>
    </source>
</evidence>
<evidence type="ECO:0000256" key="2">
    <source>
        <dbReference type="ARBA" id="ARBA00025626"/>
    </source>
</evidence>
<evidence type="ECO:0000313" key="3">
    <source>
        <dbReference type="EMBL" id="AFK51441.1"/>
    </source>
</evidence>
<name>I3TFA3_THEC1</name>
<proteinExistence type="predicted"/>
<dbReference type="Proteomes" id="UP000005270">
    <property type="component" value="Chromosome"/>
</dbReference>
<dbReference type="NCBIfam" id="TIGR02583">
    <property type="entry name" value="DevR_archaea"/>
    <property type="match status" value="1"/>
</dbReference>
<keyword evidence="1" id="KW-0051">Antiviral defense</keyword>
<dbReference type="eggNOG" id="arCOG03617">
    <property type="taxonomic scope" value="Archaea"/>
</dbReference>
<comment type="function">
    <text evidence="2">CRISPR (clustered regularly interspaced short palindromic repeat) is an adaptive immune system that provides protection against mobile genetic elements (viruses, transposable elements and conjugative plasmids). CRISPR clusters contain spacers, sequences complementary to antecedent mobile elements, and target invading nucleic acids. CRISPR clusters are transcribed and processed into CRISPR RNA (crRNA).</text>
</comment>
<dbReference type="GeneID" id="13013337"/>
<dbReference type="RefSeq" id="WP_014737691.1">
    <property type="nucleotide sequence ID" value="NC_017954.1"/>
</dbReference>
<dbReference type="HOGENOM" id="CLU_054331_0_0_2"/>
<dbReference type="OrthoDB" id="97643at2157"/>
<protein>
    <submittedName>
        <fullName evidence="3">CRISPR-associated autoregulator, DevR family</fullName>
    </submittedName>
</protein>
<reference evidence="3 4" key="1">
    <citation type="journal article" date="2012" name="J. Bacteriol.">
        <title>Complete genome sequence of the hyperthermophilic cellulolytic Crenarchaeon 'Thermogladius cellulolyticus' 1633.</title>
        <authorList>
            <person name="Mardanov A.V."/>
            <person name="Kochetkova T.V."/>
            <person name="Beletsky A.V."/>
            <person name="Bonch-Osmolovskaya E.A."/>
            <person name="Ravin N.V."/>
            <person name="Skryabin K.G."/>
        </authorList>
    </citation>
    <scope>NUCLEOTIDE SEQUENCE [LARGE SCALE GENOMIC DNA]</scope>
    <source>
        <strain evidence="4">DSM 22663 / VKM B-2946 / 1633</strain>
    </source>
</reference>
<evidence type="ECO:0000256" key="1">
    <source>
        <dbReference type="ARBA" id="ARBA00023118"/>
    </source>
</evidence>
<gene>
    <name evidence="3" type="ordered locus">TCELL_1018</name>
</gene>
<dbReference type="PANTHER" id="PTHR37459:SF1">
    <property type="entry name" value="CRISPR-ASSOCIATED PROTEIN CAS7_CST2_DEVR"/>
    <property type="match status" value="1"/>
</dbReference>
<dbReference type="InterPro" id="IPR010154">
    <property type="entry name" value="CRISPR-assoc_Cas7/Cst2/DevR"/>
</dbReference>